<dbReference type="EMBL" id="JANBOH010000381">
    <property type="protein sequence ID" value="KAJ1642544.1"/>
    <property type="molecule type" value="Genomic_DNA"/>
</dbReference>
<sequence>MEQQPGSSFGHNTSVSNVGSQMRDNKSSNGTQGSSNNGTSGTESTNAQKSVLGDLNRFTTSQFADQLKHIGKVHPWYSLDEHQGIQ</sequence>
<feature type="compositionally biased region" description="Low complexity" evidence="1">
    <location>
        <begin position="27"/>
        <end position="46"/>
    </location>
</feature>
<evidence type="ECO:0000313" key="3">
    <source>
        <dbReference type="Proteomes" id="UP001145021"/>
    </source>
</evidence>
<keyword evidence="3" id="KW-1185">Reference proteome</keyword>
<accession>A0A9W7XGV4</accession>
<proteinExistence type="predicted"/>
<comment type="caution">
    <text evidence="2">The sequence shown here is derived from an EMBL/GenBank/DDBJ whole genome shotgun (WGS) entry which is preliminary data.</text>
</comment>
<gene>
    <name evidence="2" type="ORF">LPJ64_005621</name>
</gene>
<dbReference type="Proteomes" id="UP001145021">
    <property type="component" value="Unassembled WGS sequence"/>
</dbReference>
<reference evidence="2" key="1">
    <citation type="submission" date="2022-07" db="EMBL/GenBank/DDBJ databases">
        <title>Phylogenomic reconstructions and comparative analyses of Kickxellomycotina fungi.</title>
        <authorList>
            <person name="Reynolds N.K."/>
            <person name="Stajich J.E."/>
            <person name="Barry K."/>
            <person name="Grigoriev I.V."/>
            <person name="Crous P."/>
            <person name="Smith M.E."/>
        </authorList>
    </citation>
    <scope>NUCLEOTIDE SEQUENCE</scope>
    <source>
        <strain evidence="2">NBRC 105413</strain>
    </source>
</reference>
<dbReference type="AlphaFoldDB" id="A0A9W7XGV4"/>
<protein>
    <submittedName>
        <fullName evidence="2">Uncharacterized protein</fullName>
    </submittedName>
</protein>
<evidence type="ECO:0000256" key="1">
    <source>
        <dbReference type="SAM" id="MobiDB-lite"/>
    </source>
</evidence>
<name>A0A9W7XGV4_9FUNG</name>
<evidence type="ECO:0000313" key="2">
    <source>
        <dbReference type="EMBL" id="KAJ1642544.1"/>
    </source>
</evidence>
<feature type="compositionally biased region" description="Polar residues" evidence="1">
    <location>
        <begin position="1"/>
        <end position="22"/>
    </location>
</feature>
<organism evidence="2 3">
    <name type="scientific">Coemansia asiatica</name>
    <dbReference type="NCBI Taxonomy" id="1052880"/>
    <lineage>
        <taxon>Eukaryota</taxon>
        <taxon>Fungi</taxon>
        <taxon>Fungi incertae sedis</taxon>
        <taxon>Zoopagomycota</taxon>
        <taxon>Kickxellomycotina</taxon>
        <taxon>Kickxellomycetes</taxon>
        <taxon>Kickxellales</taxon>
        <taxon>Kickxellaceae</taxon>
        <taxon>Coemansia</taxon>
    </lineage>
</organism>
<feature type="region of interest" description="Disordered" evidence="1">
    <location>
        <begin position="1"/>
        <end position="53"/>
    </location>
</feature>